<dbReference type="PANTHER" id="PTHR22912:SF151">
    <property type="entry name" value="DIHYDROLIPOYL DEHYDROGENASE, MITOCHONDRIAL"/>
    <property type="match status" value="1"/>
</dbReference>
<dbReference type="PATRIC" id="fig|449659.4.peg.1929"/>
<evidence type="ECO:0000259" key="12">
    <source>
        <dbReference type="Pfam" id="PF02852"/>
    </source>
</evidence>
<dbReference type="InterPro" id="IPR036188">
    <property type="entry name" value="FAD/NAD-bd_sf"/>
</dbReference>
<evidence type="ECO:0000256" key="1">
    <source>
        <dbReference type="ARBA" id="ARBA00007532"/>
    </source>
</evidence>
<feature type="domain" description="Pyridine nucleotide-disulphide oxidoreductase dimerisation" evidence="12">
    <location>
        <begin position="330"/>
        <end position="436"/>
    </location>
</feature>
<keyword evidence="2 11" id="KW-0285">Flavoprotein</keyword>
<comment type="similarity">
    <text evidence="1 11">Belongs to the class-I pyridine nucleotide-disulfide oxidoreductase family.</text>
</comment>
<evidence type="ECO:0000256" key="10">
    <source>
        <dbReference type="PIRSR" id="PIRSR000350-4"/>
    </source>
</evidence>
<evidence type="ECO:0000259" key="13">
    <source>
        <dbReference type="Pfam" id="PF07992"/>
    </source>
</evidence>
<dbReference type="SUPFAM" id="SSF51905">
    <property type="entry name" value="FAD/NAD(P)-binding domain"/>
    <property type="match status" value="1"/>
</dbReference>
<dbReference type="InterPro" id="IPR012999">
    <property type="entry name" value="Pyr_OxRdtase_I_AS"/>
</dbReference>
<feature type="binding site" evidence="9">
    <location>
        <begin position="134"/>
        <end position="136"/>
    </location>
    <ligand>
        <name>FAD</name>
        <dbReference type="ChEBI" id="CHEBI:57692"/>
    </ligand>
</feature>
<dbReference type="PANTHER" id="PTHR22912">
    <property type="entry name" value="DISULFIDE OXIDOREDUCTASE"/>
    <property type="match status" value="1"/>
</dbReference>
<evidence type="ECO:0000256" key="9">
    <source>
        <dbReference type="PIRSR" id="PIRSR000350-3"/>
    </source>
</evidence>
<evidence type="ECO:0000256" key="6">
    <source>
        <dbReference type="ARBA" id="ARBA00023157"/>
    </source>
</evidence>
<keyword evidence="4 11" id="KW-0560">Oxidoreductase</keyword>
<evidence type="ECO:0000313" key="14">
    <source>
        <dbReference type="EMBL" id="KRN98549.1"/>
    </source>
</evidence>
<comment type="caution">
    <text evidence="14">The sequence shown here is derived from an EMBL/GenBank/DDBJ whole genome shotgun (WGS) entry which is preliminary data.</text>
</comment>
<evidence type="ECO:0000256" key="7">
    <source>
        <dbReference type="ARBA" id="ARBA00023284"/>
    </source>
</evidence>
<dbReference type="PRINTS" id="PR00368">
    <property type="entry name" value="FADPNR"/>
</dbReference>
<dbReference type="SUPFAM" id="SSF55424">
    <property type="entry name" value="FAD/NAD-linked reductases, dimerisation (C-terminal) domain"/>
    <property type="match status" value="1"/>
</dbReference>
<dbReference type="EMBL" id="JQCN01000045">
    <property type="protein sequence ID" value="KRN98549.1"/>
    <property type="molecule type" value="Genomic_DNA"/>
</dbReference>
<feature type="binding site" evidence="9">
    <location>
        <position position="110"/>
    </location>
    <ligand>
        <name>FAD</name>
        <dbReference type="ChEBI" id="CHEBI:57692"/>
    </ligand>
</feature>
<organism evidence="14 15">
    <name type="scientific">Ligilactobacillus pobuzihii</name>
    <dbReference type="NCBI Taxonomy" id="449659"/>
    <lineage>
        <taxon>Bacteria</taxon>
        <taxon>Bacillati</taxon>
        <taxon>Bacillota</taxon>
        <taxon>Bacilli</taxon>
        <taxon>Lactobacillales</taxon>
        <taxon>Lactobacillaceae</taxon>
        <taxon>Ligilactobacillus</taxon>
    </lineage>
</organism>
<dbReference type="FunFam" id="3.30.390.30:FF:000001">
    <property type="entry name" value="Dihydrolipoyl dehydrogenase"/>
    <property type="match status" value="1"/>
</dbReference>
<keyword evidence="5 9" id="KW-0520">NAD</keyword>
<evidence type="ECO:0000256" key="5">
    <source>
        <dbReference type="ARBA" id="ARBA00023027"/>
    </source>
</evidence>
<keyword evidence="9" id="KW-0547">Nucleotide-binding</keyword>
<name>A0A0R2LFD3_9LACO</name>
<dbReference type="GO" id="GO:0004148">
    <property type="term" value="F:dihydrolipoyl dehydrogenase (NADH) activity"/>
    <property type="evidence" value="ECO:0007669"/>
    <property type="project" value="TreeGrafter"/>
</dbReference>
<gene>
    <name evidence="14" type="ORF">IV66_GL001880</name>
</gene>
<feature type="binding site" evidence="9">
    <location>
        <position position="254"/>
    </location>
    <ligand>
        <name>NAD(+)</name>
        <dbReference type="ChEBI" id="CHEBI:57540"/>
    </ligand>
</feature>
<dbReference type="InterPro" id="IPR001100">
    <property type="entry name" value="Pyr_nuc-diS_OxRdtase"/>
</dbReference>
<feature type="active site" description="Proton acceptor" evidence="8">
    <location>
        <position position="426"/>
    </location>
</feature>
<keyword evidence="3 9" id="KW-0274">FAD</keyword>
<evidence type="ECO:0000256" key="4">
    <source>
        <dbReference type="ARBA" id="ARBA00023002"/>
    </source>
</evidence>
<evidence type="ECO:0000256" key="8">
    <source>
        <dbReference type="PIRSR" id="PIRSR000350-2"/>
    </source>
</evidence>
<dbReference type="PIRSF" id="PIRSF000350">
    <property type="entry name" value="Mercury_reductase_MerA"/>
    <property type="match status" value="1"/>
</dbReference>
<dbReference type="Pfam" id="PF02852">
    <property type="entry name" value="Pyr_redox_dim"/>
    <property type="match status" value="1"/>
</dbReference>
<evidence type="ECO:0000256" key="3">
    <source>
        <dbReference type="ARBA" id="ARBA00022827"/>
    </source>
</evidence>
<feature type="binding site" evidence="9">
    <location>
        <position position="294"/>
    </location>
    <ligand>
        <name>FAD</name>
        <dbReference type="ChEBI" id="CHEBI:57692"/>
    </ligand>
</feature>
<dbReference type="PRINTS" id="PR00411">
    <property type="entry name" value="PNDRDTASEI"/>
</dbReference>
<dbReference type="RefSeq" id="WP_017867748.1">
    <property type="nucleotide sequence ID" value="NZ_BJYB01000004.1"/>
</dbReference>
<proteinExistence type="inferred from homology"/>
<keyword evidence="15" id="KW-1185">Reference proteome</keyword>
<evidence type="ECO:0000313" key="15">
    <source>
        <dbReference type="Proteomes" id="UP000051886"/>
    </source>
</evidence>
<feature type="domain" description="FAD/NAD(P)-binding" evidence="13">
    <location>
        <begin position="2"/>
        <end position="309"/>
    </location>
</feature>
<sequence length="447" mass="48523">MYDLIVVGAGPGGYTAAIRAAELGLKVGVVSDNIGGTCINNGCIPTTAYLEASRLSSKIGQAAELGITTRVEKFDLQVLKERKDQISMQLQMGIRSLFKRYRIDFIEEHGMVKDSQTVLAGEKKLKSKKMLLATGSRPKVVPFKGLDQVNYLTTEDIFSLTELPDKLTIIGGDVFAVDMAFVFAPLGVKVTVVDGAPDILGTEDPDAREVIKNELQNMGVEVHSGVKISEIKTDRVLNDQGKSFEFDKLLVVTGRQVDLAVAEFLDLKLDEKKRHIKVDRHYQTNLENVYAVGDLIGGYMLAGEAMAEGMKAAAAIADHPEPPVDRNLLPLFLHTEPEVAHFGYSEKKAAEEGYDVQTSLSSLAANGRNLTSGGQGFVKIISEKKYHQILGAVVVGPDAIETLHTIIAVVQCEGTVDELSDTLFAHPTYSEAINDAARVFLGKSTNK</sequence>
<reference evidence="14 15" key="1">
    <citation type="journal article" date="2015" name="Genome Announc.">
        <title>Expanding the biotechnology potential of lactobacilli through comparative genomics of 213 strains and associated genera.</title>
        <authorList>
            <person name="Sun Z."/>
            <person name="Harris H.M."/>
            <person name="McCann A."/>
            <person name="Guo C."/>
            <person name="Argimon S."/>
            <person name="Zhang W."/>
            <person name="Yang X."/>
            <person name="Jeffery I.B."/>
            <person name="Cooney J.C."/>
            <person name="Kagawa T.F."/>
            <person name="Liu W."/>
            <person name="Song Y."/>
            <person name="Salvetti E."/>
            <person name="Wrobel A."/>
            <person name="Rasinkangas P."/>
            <person name="Parkhill J."/>
            <person name="Rea M.C."/>
            <person name="O'Sullivan O."/>
            <person name="Ritari J."/>
            <person name="Douillard F.P."/>
            <person name="Paul Ross R."/>
            <person name="Yang R."/>
            <person name="Briner A.E."/>
            <person name="Felis G.E."/>
            <person name="de Vos W.M."/>
            <person name="Barrangou R."/>
            <person name="Klaenhammer T.R."/>
            <person name="Caufield P.W."/>
            <person name="Cui Y."/>
            <person name="Zhang H."/>
            <person name="O'Toole P.W."/>
        </authorList>
    </citation>
    <scope>NUCLEOTIDE SEQUENCE [LARGE SCALE GENOMIC DNA]</scope>
    <source>
        <strain evidence="14 15">NBRC 103219</strain>
    </source>
</reference>
<dbReference type="PROSITE" id="PS00076">
    <property type="entry name" value="PYRIDINE_REDOX_1"/>
    <property type="match status" value="1"/>
</dbReference>
<evidence type="ECO:0000256" key="11">
    <source>
        <dbReference type="RuleBase" id="RU003691"/>
    </source>
</evidence>
<keyword evidence="7 11" id="KW-0676">Redox-active center</keyword>
<dbReference type="Gene3D" id="3.50.50.60">
    <property type="entry name" value="FAD/NAD(P)-binding domain"/>
    <property type="match status" value="2"/>
</dbReference>
<dbReference type="InterPro" id="IPR050151">
    <property type="entry name" value="Class-I_Pyr_Nuc-Dis_Oxidored"/>
</dbReference>
<keyword evidence="6" id="KW-1015">Disulfide bond</keyword>
<dbReference type="OrthoDB" id="9800167at2"/>
<dbReference type="Pfam" id="PF07992">
    <property type="entry name" value="Pyr_redox_2"/>
    <property type="match status" value="1"/>
</dbReference>
<feature type="disulfide bond" description="Redox-active" evidence="10">
    <location>
        <begin position="38"/>
        <end position="43"/>
    </location>
</feature>
<evidence type="ECO:0000256" key="2">
    <source>
        <dbReference type="ARBA" id="ARBA00022630"/>
    </source>
</evidence>
<dbReference type="GO" id="GO:0050660">
    <property type="term" value="F:flavin adenine dinucleotide binding"/>
    <property type="evidence" value="ECO:0007669"/>
    <property type="project" value="TreeGrafter"/>
</dbReference>
<dbReference type="GO" id="GO:0006103">
    <property type="term" value="P:2-oxoglutarate metabolic process"/>
    <property type="evidence" value="ECO:0007669"/>
    <property type="project" value="TreeGrafter"/>
</dbReference>
<dbReference type="InterPro" id="IPR004099">
    <property type="entry name" value="Pyr_nucl-diS_OxRdtase_dimer"/>
</dbReference>
<dbReference type="STRING" id="449659.IV66_GL001880"/>
<accession>A0A0R2LFD3</accession>
<dbReference type="InterPro" id="IPR016156">
    <property type="entry name" value="FAD/NAD-linked_Rdtase_dimer_sf"/>
</dbReference>
<dbReference type="InterPro" id="IPR023753">
    <property type="entry name" value="FAD/NAD-binding_dom"/>
</dbReference>
<dbReference type="AlphaFoldDB" id="A0A0R2LFD3"/>
<dbReference type="Gene3D" id="3.30.390.30">
    <property type="match status" value="1"/>
</dbReference>
<dbReference type="Proteomes" id="UP000051886">
    <property type="component" value="Unassembled WGS sequence"/>
</dbReference>
<comment type="cofactor">
    <cofactor evidence="9">
        <name>FAD</name>
        <dbReference type="ChEBI" id="CHEBI:57692"/>
    </cofactor>
    <text evidence="9">Binds 1 FAD per subunit.</text>
</comment>
<protein>
    <submittedName>
        <fullName evidence="14">Dihydrolipoamide dehydrogenase</fullName>
    </submittedName>
</protein>